<dbReference type="Gene3D" id="3.90.25.60">
    <property type="match status" value="2"/>
</dbReference>
<dbReference type="InterPro" id="IPR050177">
    <property type="entry name" value="Lipid_A_modif_metabolic_enz"/>
</dbReference>
<comment type="caution">
    <text evidence="2">The sequence shown here is derived from an EMBL/GenBank/DDBJ whole genome shotgun (WGS) entry which is preliminary data.</text>
</comment>
<dbReference type="EMBL" id="PYGA01000017">
    <property type="protein sequence ID" value="PSK92941.1"/>
    <property type="molecule type" value="Genomic_DNA"/>
</dbReference>
<evidence type="ECO:0000259" key="1">
    <source>
        <dbReference type="Pfam" id="PF01370"/>
    </source>
</evidence>
<feature type="domain" description="NAD-dependent epimerase/dehydratase" evidence="1">
    <location>
        <begin position="3"/>
        <end position="164"/>
    </location>
</feature>
<dbReference type="SUPFAM" id="SSF51735">
    <property type="entry name" value="NAD(P)-binding Rossmann-fold domains"/>
    <property type="match status" value="1"/>
</dbReference>
<proteinExistence type="predicted"/>
<sequence length="326" mass="34924">MRIVVTGAAGRLGRTLVQRLAADGHRTTGVDLAAPRDRAAGAEHVVLGLDDRAGLAAAFDGADAVVHLAAMMSWNPAELTDMFRVNVLGTAHVADAAATAGARLVHASSGEVYPEIKPDYQPLDEEHPRNPASLYGLTKKLDEDIVDFYRRTRGLRAVVLRFSHFQDAAELLDERGFFSGPRFFLHRRIEQQRGFGNDAMVAALLPHAVEGETRLLLSRGSDGTPFRMGILDTRDLASGVIAAIGTPEADGEAIGIGADDSVGFDALVPEMAKRTGLGYADVALPAPAVHYTTSNRKARDLLGFVPEWPIDRMLDEAVAARAARLG</sequence>
<dbReference type="RefSeq" id="WP_106585216.1">
    <property type="nucleotide sequence ID" value="NZ_PYGA01000017.1"/>
</dbReference>
<evidence type="ECO:0000313" key="3">
    <source>
        <dbReference type="Proteomes" id="UP000240542"/>
    </source>
</evidence>
<evidence type="ECO:0000313" key="2">
    <source>
        <dbReference type="EMBL" id="PSK92941.1"/>
    </source>
</evidence>
<dbReference type="Gene3D" id="3.40.50.720">
    <property type="entry name" value="NAD(P)-binding Rossmann-like Domain"/>
    <property type="match status" value="1"/>
</dbReference>
<dbReference type="InterPro" id="IPR036291">
    <property type="entry name" value="NAD(P)-bd_dom_sf"/>
</dbReference>
<gene>
    <name evidence="2" type="ORF">CLV63_117150</name>
</gene>
<dbReference type="InterPro" id="IPR001509">
    <property type="entry name" value="Epimerase_deHydtase"/>
</dbReference>
<dbReference type="PANTHER" id="PTHR43245">
    <property type="entry name" value="BIFUNCTIONAL POLYMYXIN RESISTANCE PROTEIN ARNA"/>
    <property type="match status" value="1"/>
</dbReference>
<reference evidence="2 3" key="1">
    <citation type="submission" date="2018-03" db="EMBL/GenBank/DDBJ databases">
        <title>Genomic Encyclopedia of Archaeal and Bacterial Type Strains, Phase II (KMG-II): from individual species to whole genera.</title>
        <authorList>
            <person name="Goeker M."/>
        </authorList>
    </citation>
    <scope>NUCLEOTIDE SEQUENCE [LARGE SCALE GENOMIC DNA]</scope>
    <source>
        <strain evidence="2 3">DSM 45312</strain>
    </source>
</reference>
<dbReference type="CDD" id="cd08946">
    <property type="entry name" value="SDR_e"/>
    <property type="match status" value="1"/>
</dbReference>
<dbReference type="Pfam" id="PF01370">
    <property type="entry name" value="Epimerase"/>
    <property type="match status" value="1"/>
</dbReference>
<name>A0A2P8D6X1_9ACTN</name>
<dbReference type="OrthoDB" id="9795501at2"/>
<accession>A0A2P8D6X1</accession>
<protein>
    <submittedName>
        <fullName evidence="2">UDP-glucose 4-epimerase</fullName>
    </submittedName>
</protein>
<keyword evidence="3" id="KW-1185">Reference proteome</keyword>
<dbReference type="Proteomes" id="UP000240542">
    <property type="component" value="Unassembled WGS sequence"/>
</dbReference>
<dbReference type="AlphaFoldDB" id="A0A2P8D6X1"/>
<organism evidence="2 3">
    <name type="scientific">Murinocardiopsis flavida</name>
    <dbReference type="NCBI Taxonomy" id="645275"/>
    <lineage>
        <taxon>Bacteria</taxon>
        <taxon>Bacillati</taxon>
        <taxon>Actinomycetota</taxon>
        <taxon>Actinomycetes</taxon>
        <taxon>Streptosporangiales</taxon>
        <taxon>Nocardiopsidaceae</taxon>
        <taxon>Murinocardiopsis</taxon>
    </lineage>
</organism>